<dbReference type="Gene3D" id="1.20.1250.20">
    <property type="entry name" value="MFS general substrate transporter like domains"/>
    <property type="match status" value="1"/>
</dbReference>
<protein>
    <recommendedName>
        <fullName evidence="10">Sucrose transporter</fullName>
    </recommendedName>
</protein>
<feature type="region of interest" description="Disordered" evidence="6">
    <location>
        <begin position="677"/>
        <end position="736"/>
    </location>
</feature>
<comment type="caution">
    <text evidence="8">The sequence shown here is derived from an EMBL/GenBank/DDBJ whole genome shotgun (WGS) entry which is preliminary data.</text>
</comment>
<dbReference type="Pfam" id="PF07690">
    <property type="entry name" value="MFS_1"/>
    <property type="match status" value="1"/>
</dbReference>
<feature type="transmembrane region" description="Helical" evidence="7">
    <location>
        <begin position="543"/>
        <end position="565"/>
    </location>
</feature>
<keyword evidence="9" id="KW-1185">Reference proteome</keyword>
<evidence type="ECO:0000256" key="5">
    <source>
        <dbReference type="ARBA" id="ARBA00023136"/>
    </source>
</evidence>
<feature type="compositionally biased region" description="Basic and acidic residues" evidence="6">
    <location>
        <begin position="623"/>
        <end position="633"/>
    </location>
</feature>
<feature type="transmembrane region" description="Helical" evidence="7">
    <location>
        <begin position="449"/>
        <end position="468"/>
    </location>
</feature>
<evidence type="ECO:0000256" key="1">
    <source>
        <dbReference type="ARBA" id="ARBA00004141"/>
    </source>
</evidence>
<dbReference type="PANTHER" id="PTHR19432:SF35">
    <property type="entry name" value="SOLUTE CARRIER FAMILY 45 MEMBER 3 ISOFORM X1"/>
    <property type="match status" value="1"/>
</dbReference>
<evidence type="ECO:0000256" key="4">
    <source>
        <dbReference type="ARBA" id="ARBA00022989"/>
    </source>
</evidence>
<dbReference type="GO" id="GO:0008506">
    <property type="term" value="F:sucrose:proton symporter activity"/>
    <property type="evidence" value="ECO:0007669"/>
    <property type="project" value="TreeGrafter"/>
</dbReference>
<feature type="transmembrane region" description="Helical" evidence="7">
    <location>
        <begin position="519"/>
        <end position="537"/>
    </location>
</feature>
<evidence type="ECO:0000313" key="9">
    <source>
        <dbReference type="Proteomes" id="UP001150569"/>
    </source>
</evidence>
<proteinExistence type="predicted"/>
<feature type="compositionally biased region" description="Basic and acidic residues" evidence="6">
    <location>
        <begin position="688"/>
        <end position="697"/>
    </location>
</feature>
<dbReference type="PANTHER" id="PTHR19432">
    <property type="entry name" value="SUGAR TRANSPORTER"/>
    <property type="match status" value="1"/>
</dbReference>
<dbReference type="Proteomes" id="UP001150569">
    <property type="component" value="Unassembled WGS sequence"/>
</dbReference>
<name>A0A9W8DX78_9FUNG</name>
<sequence length="824" mass="88572">MSRPPHSGSRSYYQPLADDDDHDSTPAVPTPGGLSTSMPNSQALDVLPFKPASAGGDALRSIDSTTTLTPLGGVGPASGGNANLPPLSLTYPPPDGLASFDRDNVRASPSRYPPLRVGSVSSEVLYLLILTMCFTGLQFTWSVEMAYGTPYLLSLGLPKSLMSLVWLAGPLSGLIMQPLVGAWSDRCTSRYGRRRPFLVVASGVVAVCFIMLAWAASITRPFFRSESVHQSATIWVAVVAIYSLDFAVNVIQACCRALLVDVLPPSKQEQGTAWASRMTGIGNVLGYLTGYTDLVKLLPFLGHTQLQTLSLVAIAVLFITVGATCYFIHEEPTCHADHPSTSPWKTMKDIALSARNLPYLIRLVCHVQFFSWVGWFPFLFYSTTYIASIYAQEHHLPSVVPDRTAPAVQPTPSGGTIARRGEVGRKLFHREGSGGAVDPVGASARAGSYALLIYAIVSLLISWLLPFAVTPSSDLITSSYPSRFGPIGGVPLSFMTRLRRRLLALGRGLVSFQLTLPRIWTFSHLVFALAMLSTLFITSTAQATWMVAITGFCWSVAMWAPFSLIGEYISQHQRETDGCEVAEGAVSGGLSGRYEPEASELRALNLSPPPMPIDPHMHLGHGSQDRRSLDSLRSRSTSINPSESGARTRSFLHVHDAAATAGGGRLSSDHRVAVAFGGNYDQSDDDNEAGHGTEHAEPATQHIHPRSTARHPIAGGPFDSASQSADDALAADQQQHRAPHKLTSGIILGIHNMFVVLPQFLISFVSSILFAIIEARRSADAEASGPQITPGHDGNAEAIAWILRIGGVSSLVAAYLSLKITRIK</sequence>
<dbReference type="AlphaFoldDB" id="A0A9W8DX78"/>
<feature type="transmembrane region" description="Helical" evidence="7">
    <location>
        <begin position="359"/>
        <end position="381"/>
    </location>
</feature>
<comment type="subcellular location">
    <subcellularLocation>
        <location evidence="1">Membrane</location>
        <topology evidence="1">Multi-pass membrane protein</topology>
    </subcellularLocation>
</comment>
<keyword evidence="5 7" id="KW-0472">Membrane</keyword>
<accession>A0A9W8DX78</accession>
<reference evidence="8" key="1">
    <citation type="submission" date="2022-07" db="EMBL/GenBank/DDBJ databases">
        <title>Phylogenomic reconstructions and comparative analyses of Kickxellomycotina fungi.</title>
        <authorList>
            <person name="Reynolds N.K."/>
            <person name="Stajich J.E."/>
            <person name="Barry K."/>
            <person name="Grigoriev I.V."/>
            <person name="Crous P."/>
            <person name="Smith M.E."/>
        </authorList>
    </citation>
    <scope>NUCLEOTIDE SEQUENCE</scope>
    <source>
        <strain evidence="8">RSA 861</strain>
    </source>
</reference>
<gene>
    <name evidence="8" type="ORF">IWQ60_006731</name>
</gene>
<feature type="region of interest" description="Disordered" evidence="6">
    <location>
        <begin position="1"/>
        <end position="49"/>
    </location>
</feature>
<dbReference type="InterPro" id="IPR011701">
    <property type="entry name" value="MFS"/>
</dbReference>
<dbReference type="GO" id="GO:0005886">
    <property type="term" value="C:plasma membrane"/>
    <property type="evidence" value="ECO:0007669"/>
    <property type="project" value="TreeGrafter"/>
</dbReference>
<feature type="transmembrane region" description="Helical" evidence="7">
    <location>
        <begin position="746"/>
        <end position="773"/>
    </location>
</feature>
<feature type="transmembrane region" description="Helical" evidence="7">
    <location>
        <begin position="798"/>
        <end position="818"/>
    </location>
</feature>
<dbReference type="SUPFAM" id="SSF103473">
    <property type="entry name" value="MFS general substrate transporter"/>
    <property type="match status" value="1"/>
</dbReference>
<feature type="transmembrane region" description="Helical" evidence="7">
    <location>
        <begin position="124"/>
        <end position="143"/>
    </location>
</feature>
<feature type="transmembrane region" description="Helical" evidence="7">
    <location>
        <begin position="234"/>
        <end position="259"/>
    </location>
</feature>
<feature type="compositionally biased region" description="Polar residues" evidence="6">
    <location>
        <begin position="33"/>
        <end position="43"/>
    </location>
</feature>
<evidence type="ECO:0000256" key="3">
    <source>
        <dbReference type="ARBA" id="ARBA00022692"/>
    </source>
</evidence>
<feature type="transmembrane region" description="Helical" evidence="7">
    <location>
        <begin position="309"/>
        <end position="329"/>
    </location>
</feature>
<evidence type="ECO:0000256" key="2">
    <source>
        <dbReference type="ARBA" id="ARBA00022448"/>
    </source>
</evidence>
<keyword evidence="4 7" id="KW-1133">Transmembrane helix</keyword>
<feature type="transmembrane region" description="Helical" evidence="7">
    <location>
        <begin position="163"/>
        <end position="184"/>
    </location>
</feature>
<organism evidence="8 9">
    <name type="scientific">Tieghemiomyces parasiticus</name>
    <dbReference type="NCBI Taxonomy" id="78921"/>
    <lineage>
        <taxon>Eukaryota</taxon>
        <taxon>Fungi</taxon>
        <taxon>Fungi incertae sedis</taxon>
        <taxon>Zoopagomycota</taxon>
        <taxon>Kickxellomycotina</taxon>
        <taxon>Dimargaritomycetes</taxon>
        <taxon>Dimargaritales</taxon>
        <taxon>Dimargaritaceae</taxon>
        <taxon>Tieghemiomyces</taxon>
    </lineage>
</organism>
<evidence type="ECO:0008006" key="10">
    <source>
        <dbReference type="Google" id="ProtNLM"/>
    </source>
</evidence>
<evidence type="ECO:0000313" key="8">
    <source>
        <dbReference type="EMBL" id="KAJ1921612.1"/>
    </source>
</evidence>
<evidence type="ECO:0000256" key="6">
    <source>
        <dbReference type="SAM" id="MobiDB-lite"/>
    </source>
</evidence>
<dbReference type="OrthoDB" id="28755at2759"/>
<feature type="compositionally biased region" description="Polar residues" evidence="6">
    <location>
        <begin position="637"/>
        <end position="647"/>
    </location>
</feature>
<dbReference type="InterPro" id="IPR036259">
    <property type="entry name" value="MFS_trans_sf"/>
</dbReference>
<dbReference type="EMBL" id="JANBPT010000415">
    <property type="protein sequence ID" value="KAJ1921612.1"/>
    <property type="molecule type" value="Genomic_DNA"/>
</dbReference>
<evidence type="ECO:0000256" key="7">
    <source>
        <dbReference type="SAM" id="Phobius"/>
    </source>
</evidence>
<keyword evidence="2" id="KW-0813">Transport</keyword>
<keyword evidence="3 7" id="KW-0812">Transmembrane</keyword>
<feature type="compositionally biased region" description="Low complexity" evidence="6">
    <location>
        <begin position="719"/>
        <end position="733"/>
    </location>
</feature>
<feature type="transmembrane region" description="Helical" evidence="7">
    <location>
        <begin position="196"/>
        <end position="214"/>
    </location>
</feature>
<feature type="region of interest" description="Disordered" evidence="6">
    <location>
        <begin position="604"/>
        <end position="651"/>
    </location>
</feature>